<accession>A0A6P3XKG5</accession>
<evidence type="ECO:0000256" key="6">
    <source>
        <dbReference type="ARBA" id="ARBA00023136"/>
    </source>
</evidence>
<keyword evidence="8" id="KW-0807">Transducer</keyword>
<evidence type="ECO:0000256" key="2">
    <source>
        <dbReference type="ARBA" id="ARBA00022606"/>
    </source>
</evidence>
<dbReference type="InterPro" id="IPR004117">
    <property type="entry name" value="7tm6_olfct_rcpt"/>
</dbReference>
<keyword evidence="2" id="KW-0716">Sensory transduction</keyword>
<dbReference type="Pfam" id="PF02949">
    <property type="entry name" value="7tm_6"/>
    <property type="match status" value="1"/>
</dbReference>
<protein>
    <submittedName>
        <fullName evidence="11">Uncharacterized protein LOC106746672</fullName>
    </submittedName>
</protein>
<keyword evidence="6 9" id="KW-0472">Membrane</keyword>
<dbReference type="AlphaFoldDB" id="A0A6P3XKG5"/>
<keyword evidence="7" id="KW-0675">Receptor</keyword>
<dbReference type="OrthoDB" id="7530242at2759"/>
<dbReference type="GO" id="GO:0007165">
    <property type="term" value="P:signal transduction"/>
    <property type="evidence" value="ECO:0007669"/>
    <property type="project" value="UniProtKB-KW"/>
</dbReference>
<dbReference type="KEGG" id="dqu:106746672"/>
<evidence type="ECO:0000313" key="10">
    <source>
        <dbReference type="Proteomes" id="UP000515204"/>
    </source>
</evidence>
<organism evidence="10 11">
    <name type="scientific">Dinoponera quadriceps</name>
    <name type="common">South American ant</name>
    <dbReference type="NCBI Taxonomy" id="609295"/>
    <lineage>
        <taxon>Eukaryota</taxon>
        <taxon>Metazoa</taxon>
        <taxon>Ecdysozoa</taxon>
        <taxon>Arthropoda</taxon>
        <taxon>Hexapoda</taxon>
        <taxon>Insecta</taxon>
        <taxon>Pterygota</taxon>
        <taxon>Neoptera</taxon>
        <taxon>Endopterygota</taxon>
        <taxon>Hymenoptera</taxon>
        <taxon>Apocrita</taxon>
        <taxon>Aculeata</taxon>
        <taxon>Formicoidea</taxon>
        <taxon>Formicidae</taxon>
        <taxon>Ponerinae</taxon>
        <taxon>Ponerini</taxon>
        <taxon>Dinoponera</taxon>
    </lineage>
</organism>
<evidence type="ECO:0000256" key="3">
    <source>
        <dbReference type="ARBA" id="ARBA00022692"/>
    </source>
</evidence>
<dbReference type="Proteomes" id="UP000515204">
    <property type="component" value="Unplaced"/>
</dbReference>
<dbReference type="GO" id="GO:0005549">
    <property type="term" value="F:odorant binding"/>
    <property type="evidence" value="ECO:0007669"/>
    <property type="project" value="InterPro"/>
</dbReference>
<dbReference type="GO" id="GO:0016020">
    <property type="term" value="C:membrane"/>
    <property type="evidence" value="ECO:0007669"/>
    <property type="project" value="UniProtKB-SubCell"/>
</dbReference>
<evidence type="ECO:0000256" key="5">
    <source>
        <dbReference type="ARBA" id="ARBA00022989"/>
    </source>
</evidence>
<evidence type="ECO:0000256" key="7">
    <source>
        <dbReference type="ARBA" id="ARBA00023170"/>
    </source>
</evidence>
<feature type="transmembrane region" description="Helical" evidence="9">
    <location>
        <begin position="53"/>
        <end position="73"/>
    </location>
</feature>
<dbReference type="RefSeq" id="XP_014478956.1">
    <property type="nucleotide sequence ID" value="XM_014623470.1"/>
</dbReference>
<gene>
    <name evidence="11" type="primary">LOC106746672</name>
</gene>
<keyword evidence="10" id="KW-1185">Reference proteome</keyword>
<dbReference type="GO" id="GO:0004984">
    <property type="term" value="F:olfactory receptor activity"/>
    <property type="evidence" value="ECO:0007669"/>
    <property type="project" value="InterPro"/>
</dbReference>
<evidence type="ECO:0000256" key="1">
    <source>
        <dbReference type="ARBA" id="ARBA00004141"/>
    </source>
</evidence>
<evidence type="ECO:0000256" key="8">
    <source>
        <dbReference type="ARBA" id="ARBA00023224"/>
    </source>
</evidence>
<keyword evidence="5 9" id="KW-1133">Transmembrane helix</keyword>
<keyword evidence="4" id="KW-0552">Olfaction</keyword>
<name>A0A6P3XKG5_DINQU</name>
<comment type="subcellular location">
    <subcellularLocation>
        <location evidence="1">Membrane</location>
        <topology evidence="1">Multi-pass membrane protein</topology>
    </subcellularLocation>
</comment>
<evidence type="ECO:0000256" key="4">
    <source>
        <dbReference type="ARBA" id="ARBA00022725"/>
    </source>
</evidence>
<proteinExistence type="predicted"/>
<keyword evidence="3 9" id="KW-0812">Transmembrane</keyword>
<evidence type="ECO:0000313" key="11">
    <source>
        <dbReference type="RefSeq" id="XP_014478956.1"/>
    </source>
</evidence>
<reference evidence="11" key="1">
    <citation type="submission" date="2025-08" db="UniProtKB">
        <authorList>
            <consortium name="RefSeq"/>
        </authorList>
    </citation>
    <scope>IDENTIFICATION</scope>
</reference>
<dbReference type="GeneID" id="106746672"/>
<evidence type="ECO:0000256" key="9">
    <source>
        <dbReference type="SAM" id="Phobius"/>
    </source>
</evidence>
<sequence>MTIETVQRNNAGNDRSIYGDLIYAVDIHRKAMQLVFCPLFQALTAEYNNVGELSVLIMFIIHFSYLAIGSYMAQEIIDHNNHVFATVYNVQWYVASLNVQKMVLFLLQRGNKAFNINIGGLIVGSLQGAATVKYLLDQLEQICSELKNKKEIAILENYATVIKRFTIIITQ</sequence>